<dbReference type="PANTHER" id="PTHR11550">
    <property type="entry name" value="CTP SYNTHASE"/>
    <property type="match status" value="1"/>
</dbReference>
<evidence type="ECO:0000256" key="2">
    <source>
        <dbReference type="ARBA" id="ARBA00007533"/>
    </source>
</evidence>
<dbReference type="CDD" id="cd01746">
    <property type="entry name" value="GATase1_CTP_Synthase"/>
    <property type="match status" value="1"/>
</dbReference>
<comment type="pathway">
    <text evidence="1">Pyrimidine metabolism; CTP biosynthesis via de novo pathway; CTP from UDP: step 2/2.</text>
</comment>
<evidence type="ECO:0000256" key="4">
    <source>
        <dbReference type="ARBA" id="ARBA00022598"/>
    </source>
</evidence>
<gene>
    <name evidence="11" type="ORF">GCM10009560_46280</name>
</gene>
<organism evidence="11 12">
    <name type="scientific">Nonomuraea longicatena</name>
    <dbReference type="NCBI Taxonomy" id="83682"/>
    <lineage>
        <taxon>Bacteria</taxon>
        <taxon>Bacillati</taxon>
        <taxon>Actinomycetota</taxon>
        <taxon>Actinomycetes</taxon>
        <taxon>Streptosporangiales</taxon>
        <taxon>Streptosporangiaceae</taxon>
        <taxon>Nonomuraea</taxon>
    </lineage>
</organism>
<dbReference type="SUPFAM" id="SSF52317">
    <property type="entry name" value="Class I glutamine amidotransferase-like"/>
    <property type="match status" value="1"/>
</dbReference>
<dbReference type="InterPro" id="IPR017926">
    <property type="entry name" value="GATASE"/>
</dbReference>
<keyword evidence="5" id="KW-0547">Nucleotide-binding</keyword>
<evidence type="ECO:0000256" key="1">
    <source>
        <dbReference type="ARBA" id="ARBA00005171"/>
    </source>
</evidence>
<comment type="catalytic activity">
    <reaction evidence="9">
        <text>UTP + L-glutamine + ATP + H2O = CTP + L-glutamate + ADP + phosphate + 2 H(+)</text>
        <dbReference type="Rhea" id="RHEA:26426"/>
        <dbReference type="ChEBI" id="CHEBI:15377"/>
        <dbReference type="ChEBI" id="CHEBI:15378"/>
        <dbReference type="ChEBI" id="CHEBI:29985"/>
        <dbReference type="ChEBI" id="CHEBI:30616"/>
        <dbReference type="ChEBI" id="CHEBI:37563"/>
        <dbReference type="ChEBI" id="CHEBI:43474"/>
        <dbReference type="ChEBI" id="CHEBI:46398"/>
        <dbReference type="ChEBI" id="CHEBI:58359"/>
        <dbReference type="ChEBI" id="CHEBI:456216"/>
        <dbReference type="EC" id="6.3.4.2"/>
    </reaction>
</comment>
<evidence type="ECO:0000256" key="9">
    <source>
        <dbReference type="ARBA" id="ARBA00047781"/>
    </source>
</evidence>
<dbReference type="Proteomes" id="UP001501578">
    <property type="component" value="Unassembled WGS sequence"/>
</dbReference>
<feature type="domain" description="Glutamine amidotransferase" evidence="10">
    <location>
        <begin position="44"/>
        <end position="210"/>
    </location>
</feature>
<evidence type="ECO:0000256" key="7">
    <source>
        <dbReference type="ARBA" id="ARBA00022962"/>
    </source>
</evidence>
<dbReference type="EC" id="6.3.4.2" evidence="3"/>
<keyword evidence="7" id="KW-0315">Glutamine amidotransferase</keyword>
<proteinExistence type="inferred from homology"/>
<sequence>MTPAKHLFVTGGVASRLGKGLTASSLGRLLTLRGLRVTMQKLDPGGSGVRGVEGTIQAVRYARENRLPLLGNGLGMQCMVIEAARSPAGLTGAGSTEFDAATGHPVILAGEDGIRLGLSPAALAQGSLVHELYGGAEVVERHRHRYELNKAYRDRLEAAGLRLSGLSPDGRFVEYVELPRRSRPFFVGTLAHPEFRSRPTRPHPLFTGLVGVAVRRVAGTDGP</sequence>
<dbReference type="InterPro" id="IPR027417">
    <property type="entry name" value="P-loop_NTPase"/>
</dbReference>
<evidence type="ECO:0000256" key="3">
    <source>
        <dbReference type="ARBA" id="ARBA00012291"/>
    </source>
</evidence>
<dbReference type="RefSeq" id="WP_343952046.1">
    <property type="nucleotide sequence ID" value="NZ_BAAAHQ010000023.1"/>
</dbReference>
<comment type="caution">
    <text evidence="11">The sequence shown here is derived from an EMBL/GenBank/DDBJ whole genome shotgun (WGS) entry which is preliminary data.</text>
</comment>
<dbReference type="Gene3D" id="3.40.50.880">
    <property type="match status" value="1"/>
</dbReference>
<evidence type="ECO:0000313" key="11">
    <source>
        <dbReference type="EMBL" id="GAA0937145.1"/>
    </source>
</evidence>
<dbReference type="InterPro" id="IPR004468">
    <property type="entry name" value="CTP_synthase"/>
</dbReference>
<evidence type="ECO:0000313" key="12">
    <source>
        <dbReference type="Proteomes" id="UP001501578"/>
    </source>
</evidence>
<dbReference type="PROSITE" id="PS51273">
    <property type="entry name" value="GATASE_TYPE_1"/>
    <property type="match status" value="1"/>
</dbReference>
<name>A0ABP4ALS4_9ACTN</name>
<evidence type="ECO:0000259" key="10">
    <source>
        <dbReference type="Pfam" id="PF00117"/>
    </source>
</evidence>
<keyword evidence="8" id="KW-0665">Pyrimidine biosynthesis</keyword>
<dbReference type="InterPro" id="IPR029062">
    <property type="entry name" value="Class_I_gatase-like"/>
</dbReference>
<dbReference type="PANTHER" id="PTHR11550:SF0">
    <property type="entry name" value="CTP SYNTHASE-RELATED"/>
    <property type="match status" value="1"/>
</dbReference>
<evidence type="ECO:0000256" key="8">
    <source>
        <dbReference type="ARBA" id="ARBA00022975"/>
    </source>
</evidence>
<dbReference type="EMBL" id="BAAAHQ010000023">
    <property type="protein sequence ID" value="GAA0937145.1"/>
    <property type="molecule type" value="Genomic_DNA"/>
</dbReference>
<keyword evidence="6" id="KW-0067">ATP-binding</keyword>
<accession>A0ABP4ALS4</accession>
<evidence type="ECO:0000256" key="5">
    <source>
        <dbReference type="ARBA" id="ARBA00022741"/>
    </source>
</evidence>
<dbReference type="Gene3D" id="3.40.50.300">
    <property type="entry name" value="P-loop containing nucleotide triphosphate hydrolases"/>
    <property type="match status" value="1"/>
</dbReference>
<keyword evidence="4" id="KW-0436">Ligase</keyword>
<dbReference type="Pfam" id="PF00117">
    <property type="entry name" value="GATase"/>
    <property type="match status" value="1"/>
</dbReference>
<dbReference type="SUPFAM" id="SSF52540">
    <property type="entry name" value="P-loop containing nucleoside triphosphate hydrolases"/>
    <property type="match status" value="1"/>
</dbReference>
<reference evidence="12" key="1">
    <citation type="journal article" date="2019" name="Int. J. Syst. Evol. Microbiol.">
        <title>The Global Catalogue of Microorganisms (GCM) 10K type strain sequencing project: providing services to taxonomists for standard genome sequencing and annotation.</title>
        <authorList>
            <consortium name="The Broad Institute Genomics Platform"/>
            <consortium name="The Broad Institute Genome Sequencing Center for Infectious Disease"/>
            <person name="Wu L."/>
            <person name="Ma J."/>
        </authorList>
    </citation>
    <scope>NUCLEOTIDE SEQUENCE [LARGE SCALE GENOMIC DNA]</scope>
    <source>
        <strain evidence="12">JCM 11136</strain>
    </source>
</reference>
<evidence type="ECO:0000256" key="6">
    <source>
        <dbReference type="ARBA" id="ARBA00022840"/>
    </source>
</evidence>
<comment type="similarity">
    <text evidence="2">Belongs to the CTP synthase family.</text>
</comment>
<dbReference type="InterPro" id="IPR033828">
    <property type="entry name" value="GATase1_CTP_Synthase"/>
</dbReference>
<protein>
    <recommendedName>
        <fullName evidence="3">CTP synthase (glutamine hydrolyzing)</fullName>
        <ecNumber evidence="3">6.3.4.2</ecNumber>
    </recommendedName>
</protein>
<keyword evidence="12" id="KW-1185">Reference proteome</keyword>